<dbReference type="RefSeq" id="WP_092982560.1">
    <property type="nucleotide sequence ID" value="NZ_FOYQ01000002.1"/>
</dbReference>
<keyword evidence="6" id="KW-0732">Signal</keyword>
<evidence type="ECO:0000256" key="4">
    <source>
        <dbReference type="ARBA" id="ARBA00022801"/>
    </source>
</evidence>
<dbReference type="EC" id="3.2.1.52" evidence="3"/>
<keyword evidence="5" id="KW-0326">Glycosidase</keyword>
<dbReference type="InterPro" id="IPR019800">
    <property type="entry name" value="Glyco_hydro_3_AS"/>
</dbReference>
<name>A0A1I6H240_9FLAO</name>
<dbReference type="InterPro" id="IPR036962">
    <property type="entry name" value="Glyco_hydro_3_N_sf"/>
</dbReference>
<keyword evidence="10" id="KW-1185">Reference proteome</keyword>
<evidence type="ECO:0000256" key="2">
    <source>
        <dbReference type="ARBA" id="ARBA00005336"/>
    </source>
</evidence>
<dbReference type="SUPFAM" id="SSF51445">
    <property type="entry name" value="(Trans)glycosidases"/>
    <property type="match status" value="1"/>
</dbReference>
<evidence type="ECO:0000256" key="6">
    <source>
        <dbReference type="SAM" id="SignalP"/>
    </source>
</evidence>
<evidence type="ECO:0000313" key="9">
    <source>
        <dbReference type="EMBL" id="SFR48536.1"/>
    </source>
</evidence>
<feature type="signal peptide" evidence="6">
    <location>
        <begin position="1"/>
        <end position="17"/>
    </location>
</feature>
<dbReference type="InterPro" id="IPR001764">
    <property type="entry name" value="Glyco_hydro_3_N"/>
</dbReference>
<keyword evidence="4" id="KW-0378">Hydrolase</keyword>
<dbReference type="EMBL" id="FOYQ01000002">
    <property type="protein sequence ID" value="SFR48536.1"/>
    <property type="molecule type" value="Genomic_DNA"/>
</dbReference>
<evidence type="ECO:0000256" key="1">
    <source>
        <dbReference type="ARBA" id="ARBA00001231"/>
    </source>
</evidence>
<evidence type="ECO:0000259" key="8">
    <source>
        <dbReference type="Pfam" id="PF00933"/>
    </source>
</evidence>
<dbReference type="SUPFAM" id="SSF56601">
    <property type="entry name" value="beta-lactamase/transpeptidase-like"/>
    <property type="match status" value="1"/>
</dbReference>
<dbReference type="GO" id="GO:0009254">
    <property type="term" value="P:peptidoglycan turnover"/>
    <property type="evidence" value="ECO:0007669"/>
    <property type="project" value="TreeGrafter"/>
</dbReference>
<feature type="domain" description="Beta-lactamase-related" evidence="7">
    <location>
        <begin position="597"/>
        <end position="953"/>
    </location>
</feature>
<dbReference type="STRING" id="400055.SAMN04490243_2115"/>
<evidence type="ECO:0000259" key="7">
    <source>
        <dbReference type="Pfam" id="PF00144"/>
    </source>
</evidence>
<evidence type="ECO:0000313" key="10">
    <source>
        <dbReference type="Proteomes" id="UP000199534"/>
    </source>
</evidence>
<gene>
    <name evidence="9" type="ORF">SAMN04490243_2115</name>
</gene>
<accession>A0A1I6H240</accession>
<dbReference type="GO" id="GO:0005975">
    <property type="term" value="P:carbohydrate metabolic process"/>
    <property type="evidence" value="ECO:0007669"/>
    <property type="project" value="InterPro"/>
</dbReference>
<evidence type="ECO:0000256" key="3">
    <source>
        <dbReference type="ARBA" id="ARBA00012663"/>
    </source>
</evidence>
<dbReference type="OrthoDB" id="9805821at2"/>
<dbReference type="Pfam" id="PF00144">
    <property type="entry name" value="Beta-lactamase"/>
    <property type="match status" value="1"/>
</dbReference>
<dbReference type="Gene3D" id="3.40.50.1700">
    <property type="entry name" value="Glycoside hydrolase family 3 C-terminal domain"/>
    <property type="match status" value="1"/>
</dbReference>
<feature type="domain" description="Glycoside hydrolase family 3 N-terminal" evidence="8">
    <location>
        <begin position="50"/>
        <end position="364"/>
    </location>
</feature>
<dbReference type="InterPro" id="IPR050226">
    <property type="entry name" value="NagZ_Beta-hexosaminidase"/>
</dbReference>
<feature type="chain" id="PRO_5011705444" description="beta-N-acetylhexosaminidase" evidence="6">
    <location>
        <begin position="18"/>
        <end position="976"/>
    </location>
</feature>
<dbReference type="PANTHER" id="PTHR30480:SF13">
    <property type="entry name" value="BETA-HEXOSAMINIDASE"/>
    <property type="match status" value="1"/>
</dbReference>
<comment type="similarity">
    <text evidence="2">Belongs to the glycosyl hydrolase 3 family.</text>
</comment>
<reference evidence="9 10" key="1">
    <citation type="submission" date="2016-10" db="EMBL/GenBank/DDBJ databases">
        <authorList>
            <person name="de Groot N.N."/>
        </authorList>
    </citation>
    <scope>NUCLEOTIDE SEQUENCE [LARGE SCALE GENOMIC DNA]</scope>
    <source>
        <strain evidence="9 10">DSM 21019</strain>
    </source>
</reference>
<proteinExistence type="inferred from homology"/>
<evidence type="ECO:0000256" key="5">
    <source>
        <dbReference type="ARBA" id="ARBA00023295"/>
    </source>
</evidence>
<dbReference type="Gene3D" id="3.20.20.300">
    <property type="entry name" value="Glycoside hydrolase, family 3, N-terminal domain"/>
    <property type="match status" value="1"/>
</dbReference>
<sequence length="976" mass="108132">MKTWVLCLLICVSSLNARGQDNAIPDPFLAPDSVAQQRWVDATYEAMSAEERIGQLFMVMVASSQGDAAEAKAIERIKEYHLGGIIFSRGGPVRQAQMTNAFQEASKTPLLIGQDAEWGLAMRLDSTFAFPWNSTLGAIRDTSVLETIGYRMGLHARRLGVHINFAPVADVNINPANPIIGNRSFGEDPKWVTKQAYQVMRGMHRAGVLTSAKHFPGHGDTAADSHSTLPTIPFDRARLDSVELYPYPKLISGGLSSVMIAHLNVPALTGSQVRPTSLSKSVIQGVLRKEMGYKGLVFTDALNMKGATGFEEALNPTLEAFLAGNDMLLMPNNLEADWAAVLEAYRSGMISETRLATSVKRILKAKYKVGLNKKPKVALEGIQEDLHKPEDSLAYERAMEEAITILKNPVQLLPIRNLENKRIAYLATGPADHEAFLERMRFYADVDLLRVNASGEIKGPRPLAAYNLLVVGWHGSNASPWSKDRISAADREKIASLAALRSSNTALVVFGKPYLLGDIEDFGGVDALVLGYQNSVIGQETAAELLFGVFPGNGRLPVTAHPKFPVGTSVSTPALQRLGYSLPERVGMDRTLLAQVDTLVNHGLDSLMYPGAQVLIARHGQVIYHKAFGYHTDKKEKPVAKSDIYDLASLTKILATLPVLMQMEQDGEIRLNDTFSTLLPEFEETALKDVTVLKALSHYGRLPAWIAFYIDTLSKDRKPSREFYREQPEAGFSIPVAKGLYLTNAYRDSIYNRIARQDLKSNRYRYSDVAYYVFKKYIEKQKGKRLNNLVASELYEPLGASRTTYLPLNRFDPEVIVPSEEDNYYRYQTIRGYVHDMGAAMQGGVGGHAGLFSDAVGVAKIMQMYLQGGYYGGDRFLESRTIEKFNKCYFCKQQVRRGVGFDKPQLEDKGPTCGCVSPRSFGHSGFTGTYTWADPDEGIVYVFLSNRTYPSASNNLLVRSALRTRIQQAIYDSLIN</sequence>
<organism evidence="9 10">
    <name type="scientific">Robiginitalea myxolifaciens</name>
    <dbReference type="NCBI Taxonomy" id="400055"/>
    <lineage>
        <taxon>Bacteria</taxon>
        <taxon>Pseudomonadati</taxon>
        <taxon>Bacteroidota</taxon>
        <taxon>Flavobacteriia</taxon>
        <taxon>Flavobacteriales</taxon>
        <taxon>Flavobacteriaceae</taxon>
        <taxon>Robiginitalea</taxon>
    </lineage>
</organism>
<dbReference type="Proteomes" id="UP000199534">
    <property type="component" value="Unassembled WGS sequence"/>
</dbReference>
<dbReference type="AlphaFoldDB" id="A0A1I6H240"/>
<dbReference type="GO" id="GO:0004563">
    <property type="term" value="F:beta-N-acetylhexosaminidase activity"/>
    <property type="evidence" value="ECO:0007669"/>
    <property type="project" value="UniProtKB-EC"/>
</dbReference>
<dbReference type="SUPFAM" id="SSF52279">
    <property type="entry name" value="Beta-D-glucan exohydrolase, C-terminal domain"/>
    <property type="match status" value="1"/>
</dbReference>
<dbReference type="Pfam" id="PF00933">
    <property type="entry name" value="Glyco_hydro_3"/>
    <property type="match status" value="1"/>
</dbReference>
<dbReference type="InterPro" id="IPR017853">
    <property type="entry name" value="GH"/>
</dbReference>
<dbReference type="Gene3D" id="3.40.710.10">
    <property type="entry name" value="DD-peptidase/beta-lactamase superfamily"/>
    <property type="match status" value="1"/>
</dbReference>
<dbReference type="InterPro" id="IPR001466">
    <property type="entry name" value="Beta-lactam-related"/>
</dbReference>
<protein>
    <recommendedName>
        <fullName evidence="3">beta-N-acetylhexosaminidase</fullName>
        <ecNumber evidence="3">3.2.1.52</ecNumber>
    </recommendedName>
</protein>
<dbReference type="PROSITE" id="PS00775">
    <property type="entry name" value="GLYCOSYL_HYDROL_F3"/>
    <property type="match status" value="1"/>
</dbReference>
<dbReference type="PANTHER" id="PTHR30480">
    <property type="entry name" value="BETA-HEXOSAMINIDASE-RELATED"/>
    <property type="match status" value="1"/>
</dbReference>
<comment type="catalytic activity">
    <reaction evidence="1">
        <text>Hydrolysis of terminal non-reducing N-acetyl-D-hexosamine residues in N-acetyl-beta-D-hexosaminides.</text>
        <dbReference type="EC" id="3.2.1.52"/>
    </reaction>
</comment>
<dbReference type="InterPro" id="IPR036881">
    <property type="entry name" value="Glyco_hydro_3_C_sf"/>
</dbReference>
<dbReference type="InterPro" id="IPR012338">
    <property type="entry name" value="Beta-lactam/transpept-like"/>
</dbReference>